<keyword evidence="2" id="KW-1185">Reference proteome</keyword>
<accession>A0ABT1C3Y8</accession>
<proteinExistence type="predicted"/>
<comment type="caution">
    <text evidence="1">The sequence shown here is derived from an EMBL/GenBank/DDBJ whole genome shotgun (WGS) entry which is preliminary data.</text>
</comment>
<protein>
    <submittedName>
        <fullName evidence="1">Uncharacterized protein</fullName>
    </submittedName>
</protein>
<reference evidence="1 2" key="1">
    <citation type="submission" date="2022-06" db="EMBL/GenBank/DDBJ databases">
        <title>Mesorhizobium sp. strain RP14 Genome sequencing and assembly.</title>
        <authorList>
            <person name="Kim I."/>
        </authorList>
    </citation>
    <scope>NUCLEOTIDE SEQUENCE [LARGE SCALE GENOMIC DNA]</scope>
    <source>
        <strain evidence="2">RP14(2022)</strain>
    </source>
</reference>
<organism evidence="1 2">
    <name type="scientific">Mesorhizobium liriopis</name>
    <dbReference type="NCBI Taxonomy" id="2953882"/>
    <lineage>
        <taxon>Bacteria</taxon>
        <taxon>Pseudomonadati</taxon>
        <taxon>Pseudomonadota</taxon>
        <taxon>Alphaproteobacteria</taxon>
        <taxon>Hyphomicrobiales</taxon>
        <taxon>Phyllobacteriaceae</taxon>
        <taxon>Mesorhizobium</taxon>
    </lineage>
</organism>
<dbReference type="RefSeq" id="WP_252817127.1">
    <property type="nucleotide sequence ID" value="NZ_JAMXQS010000003.1"/>
</dbReference>
<sequence length="46" mass="5281">MSIRALGYVARQTFSRLTLLDFECEEARSREVEIGILYDGVCRPDT</sequence>
<dbReference type="EMBL" id="JAMXQS010000003">
    <property type="protein sequence ID" value="MCO6049363.1"/>
    <property type="molecule type" value="Genomic_DNA"/>
</dbReference>
<dbReference type="Proteomes" id="UP001205906">
    <property type="component" value="Unassembled WGS sequence"/>
</dbReference>
<gene>
    <name evidence="1" type="ORF">NGM99_06120</name>
</gene>
<name>A0ABT1C3Y8_9HYPH</name>
<evidence type="ECO:0000313" key="1">
    <source>
        <dbReference type="EMBL" id="MCO6049363.1"/>
    </source>
</evidence>
<evidence type="ECO:0000313" key="2">
    <source>
        <dbReference type="Proteomes" id="UP001205906"/>
    </source>
</evidence>